<dbReference type="STRING" id="36874.HQ34_04160"/>
<dbReference type="InterPro" id="IPR014008">
    <property type="entry name" value="Cbl_synth_MTase_CbiT"/>
</dbReference>
<dbReference type="SUPFAM" id="SSF53790">
    <property type="entry name" value="Tetrapyrrole methylase"/>
    <property type="match status" value="1"/>
</dbReference>
<keyword evidence="4" id="KW-0808">Transferase</keyword>
<dbReference type="InterPro" id="IPR050714">
    <property type="entry name" value="Cobalamin_biosynth_MTase"/>
</dbReference>
<evidence type="ECO:0000256" key="1">
    <source>
        <dbReference type="ARBA" id="ARBA00004953"/>
    </source>
</evidence>
<accession>A0A0A2EGT1</accession>
<evidence type="ECO:0000256" key="3">
    <source>
        <dbReference type="ARBA" id="ARBA00022603"/>
    </source>
</evidence>
<comment type="caution">
    <text evidence="7">The sequence shown here is derived from an EMBL/GenBank/DDBJ whole genome shotgun (WGS) entry which is preliminary data.</text>
</comment>
<dbReference type="AlphaFoldDB" id="A0A0A2EGT1"/>
<dbReference type="EMBL" id="JQJD01000065">
    <property type="protein sequence ID" value="KGN78118.1"/>
    <property type="molecule type" value="Genomic_DNA"/>
</dbReference>
<proteinExistence type="predicted"/>
<dbReference type="OrthoDB" id="9780707at2"/>
<keyword evidence="3" id="KW-0489">Methyltransferase</keyword>
<dbReference type="InterPro" id="IPR000878">
    <property type="entry name" value="4pyrrol_Mease"/>
</dbReference>
<dbReference type="InterPro" id="IPR029063">
    <property type="entry name" value="SAM-dependent_MTases_sf"/>
</dbReference>
<organism evidence="7 8">
    <name type="scientific">Porphyromonas cangingivalis</name>
    <dbReference type="NCBI Taxonomy" id="36874"/>
    <lineage>
        <taxon>Bacteria</taxon>
        <taxon>Pseudomonadati</taxon>
        <taxon>Bacteroidota</taxon>
        <taxon>Bacteroidia</taxon>
        <taxon>Bacteroidales</taxon>
        <taxon>Porphyromonadaceae</taxon>
        <taxon>Porphyromonas</taxon>
    </lineage>
</organism>
<gene>
    <name evidence="7" type="ORF">HQ35_10555</name>
</gene>
<dbReference type="GO" id="GO:0008276">
    <property type="term" value="F:protein methyltransferase activity"/>
    <property type="evidence" value="ECO:0007669"/>
    <property type="project" value="InterPro"/>
</dbReference>
<dbReference type="PIRSF" id="PIRSF036428">
    <property type="entry name" value="CobL"/>
    <property type="match status" value="1"/>
</dbReference>
<dbReference type="InterPro" id="IPR012818">
    <property type="entry name" value="CbiE"/>
</dbReference>
<dbReference type="GO" id="GO:0009236">
    <property type="term" value="P:cobalamin biosynthetic process"/>
    <property type="evidence" value="ECO:0007669"/>
    <property type="project" value="UniProtKB-UniPathway"/>
</dbReference>
<evidence type="ECO:0000313" key="7">
    <source>
        <dbReference type="EMBL" id="KGN78118.1"/>
    </source>
</evidence>
<dbReference type="eggNOG" id="COG2241">
    <property type="taxonomic scope" value="Bacteria"/>
</dbReference>
<keyword evidence="5" id="KW-0949">S-adenosyl-L-methionine</keyword>
<dbReference type="PANTHER" id="PTHR43182:SF1">
    <property type="entry name" value="COBALT-PRECORRIN-7 C(5)-METHYLTRANSFERASE"/>
    <property type="match status" value="1"/>
</dbReference>
<dbReference type="InterPro" id="IPR014777">
    <property type="entry name" value="4pyrrole_Mease_sub1"/>
</dbReference>
<comment type="pathway">
    <text evidence="1">Cofactor biosynthesis; adenosylcobalamin biosynthesis.</text>
</comment>
<evidence type="ECO:0000256" key="5">
    <source>
        <dbReference type="ARBA" id="ARBA00022691"/>
    </source>
</evidence>
<name>A0A0A2EGT1_PORCN</name>
<evidence type="ECO:0000256" key="4">
    <source>
        <dbReference type="ARBA" id="ARBA00022679"/>
    </source>
</evidence>
<evidence type="ECO:0000313" key="8">
    <source>
        <dbReference type="Proteomes" id="UP000030125"/>
    </source>
</evidence>
<feature type="domain" description="Tetrapyrrole methylase" evidence="6">
    <location>
        <begin position="1"/>
        <end position="192"/>
    </location>
</feature>
<dbReference type="SUPFAM" id="SSF53335">
    <property type="entry name" value="S-adenosyl-L-methionine-dependent methyltransferases"/>
    <property type="match status" value="1"/>
</dbReference>
<dbReference type="NCBIfam" id="TIGR02469">
    <property type="entry name" value="CbiT"/>
    <property type="match status" value="1"/>
</dbReference>
<dbReference type="PANTHER" id="PTHR43182">
    <property type="entry name" value="COBALT-PRECORRIN-6B C(15)-METHYLTRANSFERASE (DECARBOXYLATING)"/>
    <property type="match status" value="1"/>
</dbReference>
<dbReference type="CDD" id="cd11644">
    <property type="entry name" value="Precorrin-6Y-MT"/>
    <property type="match status" value="1"/>
</dbReference>
<dbReference type="UniPathway" id="UPA00148"/>
<reference evidence="7 8" key="1">
    <citation type="submission" date="2014-08" db="EMBL/GenBank/DDBJ databases">
        <title>Porphyromonas cangingivalis strain:COT-109_OH1386 Genome sequencing.</title>
        <authorList>
            <person name="Wallis C."/>
            <person name="Deusch O."/>
            <person name="O'Flynn C."/>
            <person name="Davis I."/>
            <person name="Jospin G."/>
            <person name="Darling A.E."/>
            <person name="Coil D.A."/>
            <person name="Alexiev A."/>
            <person name="Horsfall A."/>
            <person name="Kirkwood N."/>
            <person name="Harris S."/>
            <person name="Eisen J.A."/>
        </authorList>
    </citation>
    <scope>NUCLEOTIDE SEQUENCE [LARGE SCALE GENOMIC DNA]</scope>
    <source>
        <strain evidence="8">COT-109 OH1386</strain>
    </source>
</reference>
<evidence type="ECO:0000259" key="6">
    <source>
        <dbReference type="Pfam" id="PF00590"/>
    </source>
</evidence>
<dbReference type="Gene3D" id="3.40.50.150">
    <property type="entry name" value="Vaccinia Virus protein VP39"/>
    <property type="match status" value="1"/>
</dbReference>
<dbReference type="GO" id="GO:0032259">
    <property type="term" value="P:methylation"/>
    <property type="evidence" value="ECO:0007669"/>
    <property type="project" value="UniProtKB-KW"/>
</dbReference>
<dbReference type="Pfam" id="PF00590">
    <property type="entry name" value="TP_methylase"/>
    <property type="match status" value="1"/>
</dbReference>
<protein>
    <submittedName>
        <fullName evidence="7">Cytochrome D ubiquinol oxidase subunit II</fullName>
    </submittedName>
</protein>
<keyword evidence="8" id="KW-1185">Reference proteome</keyword>
<dbReference type="eggNOG" id="COG2242">
    <property type="taxonomic scope" value="Bacteria"/>
</dbReference>
<sequence>MFYVIGIDDNREQHLAPSVLEIIERHRVFSGGARHYEIIKPYLPSEHEWIPIIVPLSKVMDAYREHEDVVVFASGDPLFFGFANTLLREMPERGIKVYPFFNSLQLLAHRLLMPYQDMHIVSLTGRPWDKFDEALITGYEKIGVLTDKNVHTPRTIAQRMLHYGYDNYTMTVGELLGNSECEQVSTHTLQEVLDKEFAYPNNLILHRTYKKVRRLGLPESEFYLLNGRAKMITKMPIRLLSLAMLDLREAKTFWDIGFCTGSVSIEAKLQFPHLQVISFERREEGNSLMEQNTQRFGTPGIVAVYGDFADLDVSAYPTPDAVFIGGHGGRMSEIVRKVSALMPSGAPIVFNSVSEESRRLFESAVKECGLLMQPGIRLEVDEHNPIEVMKAIKN</sequence>
<keyword evidence="2" id="KW-0169">Cobalamin biosynthesis</keyword>
<dbReference type="NCBIfam" id="TIGR02467">
    <property type="entry name" value="CbiE"/>
    <property type="match status" value="1"/>
</dbReference>
<dbReference type="Gene3D" id="3.40.1010.10">
    <property type="entry name" value="Cobalt-precorrin-4 Transmethylase, Domain 1"/>
    <property type="match status" value="1"/>
</dbReference>
<dbReference type="InterPro" id="IPR035996">
    <property type="entry name" value="4pyrrol_Methylase_sf"/>
</dbReference>
<dbReference type="InterPro" id="IPR006365">
    <property type="entry name" value="Cbl_synth_CobL"/>
</dbReference>
<evidence type="ECO:0000256" key="2">
    <source>
        <dbReference type="ARBA" id="ARBA00022573"/>
    </source>
</evidence>
<dbReference type="RefSeq" id="WP_036853016.1">
    <property type="nucleotide sequence ID" value="NZ_JQJD01000065.1"/>
</dbReference>
<dbReference type="Proteomes" id="UP000030125">
    <property type="component" value="Unassembled WGS sequence"/>
</dbReference>